<protein>
    <submittedName>
        <fullName evidence="3">VanZ family protein</fullName>
    </submittedName>
</protein>
<evidence type="ECO:0000259" key="2">
    <source>
        <dbReference type="Pfam" id="PF04892"/>
    </source>
</evidence>
<evidence type="ECO:0000256" key="1">
    <source>
        <dbReference type="SAM" id="Phobius"/>
    </source>
</evidence>
<keyword evidence="4" id="KW-1185">Reference proteome</keyword>
<accession>A0A927BTA9</accession>
<gene>
    <name evidence="3" type="ORF">IDH44_09950</name>
</gene>
<sequence length="184" mass="21671">MRLIYDTFLFSILSTIIYFIFKISTKKINKTLWKTELTKLSFVFYISVLIFIILIYNTVKTDYLLYNFIPLKSILDYLKNINLNVSLKNLLGNIIIFFPLGFYFKFGFKIIPVRSLLYYSLIIPTVFESIQFVFYLLNIGMRTVDIDDVILNGLGIICGYYLSKITLEKWISSYNTNRSQRGET</sequence>
<dbReference type="PANTHER" id="PTHR36834">
    <property type="entry name" value="MEMBRANE PROTEIN-RELATED"/>
    <property type="match status" value="1"/>
</dbReference>
<feature type="domain" description="VanZ-like" evidence="2">
    <location>
        <begin position="42"/>
        <end position="165"/>
    </location>
</feature>
<dbReference type="EMBL" id="JACXIZ010000016">
    <property type="protein sequence ID" value="MBD2845511.1"/>
    <property type="molecule type" value="Genomic_DNA"/>
</dbReference>
<feature type="transmembrane region" description="Helical" evidence="1">
    <location>
        <begin position="149"/>
        <end position="167"/>
    </location>
</feature>
<dbReference type="InterPro" id="IPR053150">
    <property type="entry name" value="Teicoplanin_resist-assoc"/>
</dbReference>
<evidence type="ECO:0000313" key="4">
    <source>
        <dbReference type="Proteomes" id="UP000621560"/>
    </source>
</evidence>
<keyword evidence="1" id="KW-0472">Membrane</keyword>
<dbReference type="Proteomes" id="UP000621560">
    <property type="component" value="Unassembled WGS sequence"/>
</dbReference>
<dbReference type="RefSeq" id="WP_190917161.1">
    <property type="nucleotide sequence ID" value="NZ_JACXIZ010000016.1"/>
</dbReference>
<dbReference type="PANTHER" id="PTHR36834:SF2">
    <property type="entry name" value="MEMBRANE PROTEIN"/>
    <property type="match status" value="1"/>
</dbReference>
<dbReference type="InterPro" id="IPR006976">
    <property type="entry name" value="VanZ-like"/>
</dbReference>
<feature type="transmembrane region" description="Helical" evidence="1">
    <location>
        <begin position="85"/>
        <end position="104"/>
    </location>
</feature>
<organism evidence="3 4">
    <name type="scientific">Paenibacillus sabuli</name>
    <dbReference type="NCBI Taxonomy" id="2772509"/>
    <lineage>
        <taxon>Bacteria</taxon>
        <taxon>Bacillati</taxon>
        <taxon>Bacillota</taxon>
        <taxon>Bacilli</taxon>
        <taxon>Bacillales</taxon>
        <taxon>Paenibacillaceae</taxon>
        <taxon>Paenibacillus</taxon>
    </lineage>
</organism>
<evidence type="ECO:0000313" key="3">
    <source>
        <dbReference type="EMBL" id="MBD2845511.1"/>
    </source>
</evidence>
<comment type="caution">
    <text evidence="3">The sequence shown here is derived from an EMBL/GenBank/DDBJ whole genome shotgun (WGS) entry which is preliminary data.</text>
</comment>
<dbReference type="AlphaFoldDB" id="A0A927BTA9"/>
<dbReference type="Pfam" id="PF04892">
    <property type="entry name" value="VanZ"/>
    <property type="match status" value="1"/>
</dbReference>
<reference evidence="3" key="1">
    <citation type="submission" date="2020-09" db="EMBL/GenBank/DDBJ databases">
        <title>A novel bacterium of genus Paenibacillus, isolated from South China Sea.</title>
        <authorList>
            <person name="Huang H."/>
            <person name="Mo K."/>
            <person name="Hu Y."/>
        </authorList>
    </citation>
    <scope>NUCLEOTIDE SEQUENCE</scope>
    <source>
        <strain evidence="3">IB182496</strain>
    </source>
</reference>
<feature type="transmembrane region" description="Helical" evidence="1">
    <location>
        <begin position="6"/>
        <end position="25"/>
    </location>
</feature>
<keyword evidence="1" id="KW-1133">Transmembrane helix</keyword>
<proteinExistence type="predicted"/>
<name>A0A927BTA9_9BACL</name>
<feature type="transmembrane region" description="Helical" evidence="1">
    <location>
        <begin position="37"/>
        <end position="56"/>
    </location>
</feature>
<keyword evidence="1" id="KW-0812">Transmembrane</keyword>
<feature type="transmembrane region" description="Helical" evidence="1">
    <location>
        <begin position="116"/>
        <end position="137"/>
    </location>
</feature>